<dbReference type="OrthoDB" id="3680308at2"/>
<reference evidence="1 2" key="1">
    <citation type="submission" date="2016-08" db="EMBL/GenBank/DDBJ databases">
        <title>The complete genome of Streptomyces subrutilus 10-1-1.</title>
        <authorList>
            <person name="Chen X."/>
        </authorList>
    </citation>
    <scope>NUCLEOTIDE SEQUENCE [LARGE SCALE GENOMIC DNA]</scope>
    <source>
        <strain evidence="1 2">10-1-1</strain>
    </source>
</reference>
<dbReference type="EMBL" id="MEHK01000002">
    <property type="protein sequence ID" value="OEJ22507.1"/>
    <property type="molecule type" value="Genomic_DNA"/>
</dbReference>
<proteinExistence type="predicted"/>
<dbReference type="RefSeq" id="WP_069924555.1">
    <property type="nucleotide sequence ID" value="NZ_MEHK01000002.1"/>
</dbReference>
<comment type="caution">
    <text evidence="1">The sequence shown here is derived from an EMBL/GenBank/DDBJ whole genome shotgun (WGS) entry which is preliminary data.</text>
</comment>
<dbReference type="Proteomes" id="UP000095705">
    <property type="component" value="Unassembled WGS sequence"/>
</dbReference>
<dbReference type="InterPro" id="IPR011009">
    <property type="entry name" value="Kinase-like_dom_sf"/>
</dbReference>
<name>A0A1E5P0C7_9ACTN</name>
<dbReference type="STRING" id="36818.BGK67_33835"/>
<dbReference type="Gene3D" id="3.90.1200.10">
    <property type="match status" value="1"/>
</dbReference>
<evidence type="ECO:0008006" key="3">
    <source>
        <dbReference type="Google" id="ProtNLM"/>
    </source>
</evidence>
<dbReference type="SUPFAM" id="SSF56112">
    <property type="entry name" value="Protein kinase-like (PK-like)"/>
    <property type="match status" value="1"/>
</dbReference>
<accession>A0A1E5P0C7</accession>
<dbReference type="AlphaFoldDB" id="A0A1E5P0C7"/>
<protein>
    <recommendedName>
        <fullName evidence="3">Aminoglycoside phosphotransferase</fullName>
    </recommendedName>
</protein>
<evidence type="ECO:0000313" key="1">
    <source>
        <dbReference type="EMBL" id="OEJ22507.1"/>
    </source>
</evidence>
<sequence length="269" mass="29640">MFETPTPVTADRMLAAQQHAADQFGLRATGRRVWGYRGRTLSAAAGPHWLRMVCAEAGTEGGTLWNGPSTSRALPASVPRPDLFRTRDWTTGAYAYRAELYALAPDPMVSPCPILGADPGLPETWWKEMVAALDALADVPPPTDREAVREEYLRRVIPQFTGHQADAAITWSTAHGDLHYGNITRGPHILDWEGWGRAPYGYDAATLYLYALLTPATAARIRTELAPVLDRPEARTGLLTVAAQILQAQDRIDFYAEIADPVREHLARL</sequence>
<keyword evidence="2" id="KW-1185">Reference proteome</keyword>
<organism evidence="1 2">
    <name type="scientific">Streptomyces subrutilus</name>
    <dbReference type="NCBI Taxonomy" id="36818"/>
    <lineage>
        <taxon>Bacteria</taxon>
        <taxon>Bacillati</taxon>
        <taxon>Actinomycetota</taxon>
        <taxon>Actinomycetes</taxon>
        <taxon>Kitasatosporales</taxon>
        <taxon>Streptomycetaceae</taxon>
        <taxon>Streptomyces</taxon>
    </lineage>
</organism>
<gene>
    <name evidence="1" type="ORF">BGK67_33835</name>
</gene>
<evidence type="ECO:0000313" key="2">
    <source>
        <dbReference type="Proteomes" id="UP000095705"/>
    </source>
</evidence>